<dbReference type="SUPFAM" id="SSF53448">
    <property type="entry name" value="Nucleotide-diphospho-sugar transferases"/>
    <property type="match status" value="1"/>
</dbReference>
<keyword evidence="3" id="KW-1185">Reference proteome</keyword>
<name>A0ABN2LLK6_9ACTN</name>
<protein>
    <submittedName>
        <fullName evidence="2">Nucleotidyltransferase family protein</fullName>
    </submittedName>
</protein>
<dbReference type="PANTHER" id="PTHR43777">
    <property type="entry name" value="MOLYBDENUM COFACTOR CYTIDYLYLTRANSFERASE"/>
    <property type="match status" value="1"/>
</dbReference>
<dbReference type="CDD" id="cd04182">
    <property type="entry name" value="GT_2_like_f"/>
    <property type="match status" value="1"/>
</dbReference>
<feature type="domain" description="MobA-like NTP transferase" evidence="1">
    <location>
        <begin position="10"/>
        <end position="169"/>
    </location>
</feature>
<organism evidence="2 3">
    <name type="scientific">Luedemannella flava</name>
    <dbReference type="NCBI Taxonomy" id="349316"/>
    <lineage>
        <taxon>Bacteria</taxon>
        <taxon>Bacillati</taxon>
        <taxon>Actinomycetota</taxon>
        <taxon>Actinomycetes</taxon>
        <taxon>Micromonosporales</taxon>
        <taxon>Micromonosporaceae</taxon>
        <taxon>Luedemannella</taxon>
    </lineage>
</organism>
<accession>A0ABN2LLK6</accession>
<proteinExistence type="predicted"/>
<comment type="caution">
    <text evidence="2">The sequence shown here is derived from an EMBL/GenBank/DDBJ whole genome shotgun (WGS) entry which is preliminary data.</text>
</comment>
<evidence type="ECO:0000313" key="3">
    <source>
        <dbReference type="Proteomes" id="UP001500218"/>
    </source>
</evidence>
<dbReference type="Proteomes" id="UP001500218">
    <property type="component" value="Unassembled WGS sequence"/>
</dbReference>
<dbReference type="Pfam" id="PF12804">
    <property type="entry name" value="NTP_transf_3"/>
    <property type="match status" value="1"/>
</dbReference>
<dbReference type="Gene3D" id="3.90.550.10">
    <property type="entry name" value="Spore Coat Polysaccharide Biosynthesis Protein SpsA, Chain A"/>
    <property type="match status" value="1"/>
</dbReference>
<gene>
    <name evidence="2" type="ORF">GCM10009682_13160</name>
</gene>
<reference evidence="2 3" key="1">
    <citation type="journal article" date="2019" name="Int. J. Syst. Evol. Microbiol.">
        <title>The Global Catalogue of Microorganisms (GCM) 10K type strain sequencing project: providing services to taxonomists for standard genome sequencing and annotation.</title>
        <authorList>
            <consortium name="The Broad Institute Genomics Platform"/>
            <consortium name="The Broad Institute Genome Sequencing Center for Infectious Disease"/>
            <person name="Wu L."/>
            <person name="Ma J."/>
        </authorList>
    </citation>
    <scope>NUCLEOTIDE SEQUENCE [LARGE SCALE GENOMIC DNA]</scope>
    <source>
        <strain evidence="2 3">JCM 13250</strain>
    </source>
</reference>
<sequence length="193" mass="19454">MGVPKLSVAGLVLAAGGGKRYGGPKALVRRDGELLVERAVATAREAGCAPIIVVLGASSAEVRAEAKLGDATIVDNEGWKSGMASSLKTGLTALAGTDAQAVVVLLVDTPGVTAEAVRRVSAKAGPDALVTATYGNRRGHPVLLGRDHWAGVATLATADVGARAYLTARAAEVVAVACEDCSDDTDLDVPEPS</sequence>
<dbReference type="InterPro" id="IPR029044">
    <property type="entry name" value="Nucleotide-diphossugar_trans"/>
</dbReference>
<dbReference type="RefSeq" id="WP_344127334.1">
    <property type="nucleotide sequence ID" value="NZ_BAAALT010000033.1"/>
</dbReference>
<evidence type="ECO:0000313" key="2">
    <source>
        <dbReference type="EMBL" id="GAA1792627.1"/>
    </source>
</evidence>
<dbReference type="EMBL" id="BAAALT010000033">
    <property type="protein sequence ID" value="GAA1792627.1"/>
    <property type="molecule type" value="Genomic_DNA"/>
</dbReference>
<dbReference type="InterPro" id="IPR025877">
    <property type="entry name" value="MobA-like_NTP_Trfase"/>
</dbReference>
<evidence type="ECO:0000259" key="1">
    <source>
        <dbReference type="Pfam" id="PF12804"/>
    </source>
</evidence>
<dbReference type="PANTHER" id="PTHR43777:SF1">
    <property type="entry name" value="MOLYBDENUM COFACTOR CYTIDYLYLTRANSFERASE"/>
    <property type="match status" value="1"/>
</dbReference>